<feature type="region of interest" description="Disordered" evidence="5">
    <location>
        <begin position="268"/>
        <end position="326"/>
    </location>
</feature>
<proteinExistence type="inferred from homology"/>
<dbReference type="PROSITE" id="PS51329">
    <property type="entry name" value="C_CAP_COFACTOR_C"/>
    <property type="match status" value="1"/>
</dbReference>
<dbReference type="Pfam" id="PF08603">
    <property type="entry name" value="CAP_C"/>
    <property type="match status" value="1"/>
</dbReference>
<feature type="compositionally biased region" description="Pro residues" evidence="5">
    <location>
        <begin position="281"/>
        <end position="315"/>
    </location>
</feature>
<dbReference type="InterPro" id="IPR017901">
    <property type="entry name" value="C-CAP_CF_C-like"/>
</dbReference>
<reference evidence="7" key="1">
    <citation type="journal article" date="2021" name="J Fungi (Basel)">
        <title>Virulence traits and population genomics of the black yeast Aureobasidium melanogenum.</title>
        <authorList>
            <person name="Cernosa A."/>
            <person name="Sun X."/>
            <person name="Gostincar C."/>
            <person name="Fang C."/>
            <person name="Gunde-Cimerman N."/>
            <person name="Song Z."/>
        </authorList>
    </citation>
    <scope>NUCLEOTIDE SEQUENCE</scope>
    <source>
        <strain evidence="7">EXF-8016</strain>
    </source>
</reference>
<feature type="compositionally biased region" description="Basic and acidic residues" evidence="5">
    <location>
        <begin position="376"/>
        <end position="388"/>
    </location>
</feature>
<feature type="region of interest" description="Disordered" evidence="5">
    <location>
        <begin position="47"/>
        <end position="90"/>
    </location>
</feature>
<dbReference type="SUPFAM" id="SSF101278">
    <property type="entry name" value="N-terminal domain of adenylylcyclase associated protein, CAP"/>
    <property type="match status" value="1"/>
</dbReference>
<dbReference type="GO" id="GO:0003779">
    <property type="term" value="F:actin binding"/>
    <property type="evidence" value="ECO:0007669"/>
    <property type="project" value="InterPro"/>
</dbReference>
<dbReference type="PANTHER" id="PTHR10652">
    <property type="entry name" value="ADENYLYL CYCLASE-ASSOCIATED PROTEIN"/>
    <property type="match status" value="1"/>
</dbReference>
<dbReference type="PROSITE" id="PS01088">
    <property type="entry name" value="CAP_1"/>
    <property type="match status" value="1"/>
</dbReference>
<dbReference type="InterPro" id="IPR036223">
    <property type="entry name" value="CAP_C_sf"/>
</dbReference>
<dbReference type="SUPFAM" id="SSF69340">
    <property type="entry name" value="C-terminal domain of adenylylcyclase associated protein"/>
    <property type="match status" value="1"/>
</dbReference>
<dbReference type="InterPro" id="IPR001837">
    <property type="entry name" value="Adenylate_cyclase-assoc_CAP"/>
</dbReference>
<evidence type="ECO:0000259" key="6">
    <source>
        <dbReference type="PROSITE" id="PS51329"/>
    </source>
</evidence>
<dbReference type="EMBL" id="JAHFYH010000021">
    <property type="protein sequence ID" value="KAH0224059.1"/>
    <property type="molecule type" value="Genomic_DNA"/>
</dbReference>
<dbReference type="InterPro" id="IPR013912">
    <property type="entry name" value="Adenylate_cyclase-assoc_CAP_C"/>
</dbReference>
<feature type="compositionally biased region" description="Basic and acidic residues" evidence="5">
    <location>
        <begin position="340"/>
        <end position="349"/>
    </location>
</feature>
<comment type="function">
    <text evidence="2">The N-terminal domain binds to adenylyl cyclase, thereby enabling adenylyl cyclase to be activated by upstream regulatory signals, such as Ras. The C-terminal domain is required for normal cellular morphology and growth control.</text>
</comment>
<dbReference type="GO" id="GO:0007015">
    <property type="term" value="P:actin filament organization"/>
    <property type="evidence" value="ECO:0007669"/>
    <property type="project" value="TreeGrafter"/>
</dbReference>
<dbReference type="PANTHER" id="PTHR10652:SF0">
    <property type="entry name" value="ADENYLYL CYCLASE-ASSOCIATED PROTEIN"/>
    <property type="match status" value="1"/>
</dbReference>
<dbReference type="GO" id="GO:0008179">
    <property type="term" value="F:adenylate cyclase binding"/>
    <property type="evidence" value="ECO:0007669"/>
    <property type="project" value="TreeGrafter"/>
</dbReference>
<dbReference type="Gene3D" id="2.160.20.70">
    <property type="match status" value="1"/>
</dbReference>
<evidence type="ECO:0000256" key="2">
    <source>
        <dbReference type="ARBA" id="ARBA00054756"/>
    </source>
</evidence>
<protein>
    <recommendedName>
        <fullName evidence="3 4">Adenylyl cyclase-associated protein</fullName>
    </recommendedName>
</protein>
<dbReference type="FunFam" id="2.160.20.70:FF:000008">
    <property type="entry name" value="Adenylyl cyclase-associated protein"/>
    <property type="match status" value="1"/>
</dbReference>
<evidence type="ECO:0000256" key="1">
    <source>
        <dbReference type="ARBA" id="ARBA00007659"/>
    </source>
</evidence>
<dbReference type="FunFam" id="1.25.40.330:FF:000001">
    <property type="entry name" value="Adenylyl cyclase-associated protein"/>
    <property type="match status" value="1"/>
</dbReference>
<dbReference type="OrthoDB" id="77251at2759"/>
<dbReference type="InterPro" id="IPR016098">
    <property type="entry name" value="CAP/MinC_C"/>
</dbReference>
<accession>A0A9P8K9M7</accession>
<dbReference type="Pfam" id="PF21938">
    <property type="entry name" value="CAP_N"/>
    <property type="match status" value="1"/>
</dbReference>
<evidence type="ECO:0000256" key="3">
    <source>
        <dbReference type="ARBA" id="ARBA00072052"/>
    </source>
</evidence>
<evidence type="ECO:0000313" key="7">
    <source>
        <dbReference type="EMBL" id="KAH0224059.1"/>
    </source>
</evidence>
<dbReference type="GO" id="GO:0019933">
    <property type="term" value="P:cAMP-mediated signaling"/>
    <property type="evidence" value="ECO:0007669"/>
    <property type="project" value="TreeGrafter"/>
</dbReference>
<comment type="caution">
    <text evidence="7">The sequence shown here is derived from an EMBL/GenBank/DDBJ whole genome shotgun (WGS) entry which is preliminary data.</text>
</comment>
<sequence length="558" mass="60093">MATTTSNLGMHNLTTLIKRLEAATSRLEDIATSAPSFDQPRNTVADFGATHLPASSSAPELPGIAKHAAQSSTPAAPTPTPQPDSLPKPIQDMDDLIRDHVAKFVTSASGLDKNIDTQAHAVERAFAAQRQYLVIANKAKKPDMTSPAFSELIKDLQQEMGTVTEIKDSNRASPFKDHLNMVAEGMGGLQWVVFEGKPADYVAEILGGVQLFGNRVLKEYKEKDPKHVAYVQSYYAIWKNLQSYIRTHYAAGVTWNAQGMDLAKALKDAKSNSTASSQSAPAPPGAAGGPPPPPPPPPLPTFDNPPPPPGPPPAAKPSGGDMGAVFDQLNRGESVTAGLRKVDKSEMTHKNPSLRAGSTVVDRKGSQDSINRSRSRGPELKPKPDSIRGKGIAQPTPKREPKKELDGNKWIIENFEDADAPIEVEVSVTQSILITKCKNATIRLIGKANAISIDNSPRTNLVIDDLISSVDVIKCPNFALQVLGALPTVMLDQVDGASIYLSKESLNTEIYTSKCASINVNLPPQTEQDDYKECPLPEQFRTFIKDGKLVSEIVEHAG</sequence>
<dbReference type="GO" id="GO:0005737">
    <property type="term" value="C:cytoplasm"/>
    <property type="evidence" value="ECO:0007669"/>
    <property type="project" value="TreeGrafter"/>
</dbReference>
<name>A0A9P8K9M7_AURME</name>
<organism evidence="7 8">
    <name type="scientific">Aureobasidium melanogenum</name>
    <name type="common">Aureobasidium pullulans var. melanogenum</name>
    <dbReference type="NCBI Taxonomy" id="46634"/>
    <lineage>
        <taxon>Eukaryota</taxon>
        <taxon>Fungi</taxon>
        <taxon>Dikarya</taxon>
        <taxon>Ascomycota</taxon>
        <taxon>Pezizomycotina</taxon>
        <taxon>Dothideomycetes</taxon>
        <taxon>Dothideomycetidae</taxon>
        <taxon>Dothideales</taxon>
        <taxon>Saccotheciaceae</taxon>
        <taxon>Aureobasidium</taxon>
    </lineage>
</organism>
<dbReference type="Pfam" id="PF01213">
    <property type="entry name" value="CAP_N-CM"/>
    <property type="match status" value="1"/>
</dbReference>
<evidence type="ECO:0000256" key="4">
    <source>
        <dbReference type="RuleBase" id="RU000647"/>
    </source>
</evidence>
<dbReference type="InterPro" id="IPR053950">
    <property type="entry name" value="CAP_N"/>
</dbReference>
<feature type="compositionally biased region" description="Pro residues" evidence="5">
    <location>
        <begin position="76"/>
        <end position="86"/>
    </location>
</feature>
<reference evidence="7" key="2">
    <citation type="submission" date="2021-08" db="EMBL/GenBank/DDBJ databases">
        <authorList>
            <person name="Gostincar C."/>
            <person name="Sun X."/>
            <person name="Song Z."/>
            <person name="Gunde-Cimerman N."/>
        </authorList>
    </citation>
    <scope>NUCLEOTIDE SEQUENCE</scope>
    <source>
        <strain evidence="7">EXF-8016</strain>
    </source>
</reference>
<dbReference type="InterPro" id="IPR013992">
    <property type="entry name" value="Adenylate_cyclase-assoc_CAP_N"/>
</dbReference>
<evidence type="ECO:0000256" key="5">
    <source>
        <dbReference type="SAM" id="MobiDB-lite"/>
    </source>
</evidence>
<dbReference type="Proteomes" id="UP000767238">
    <property type="component" value="Unassembled WGS sequence"/>
</dbReference>
<feature type="domain" description="C-CAP/cofactor C-like" evidence="6">
    <location>
        <begin position="397"/>
        <end position="538"/>
    </location>
</feature>
<comment type="similarity">
    <text evidence="1 4">Belongs to the CAP family.</text>
</comment>
<feature type="non-terminal residue" evidence="7">
    <location>
        <position position="558"/>
    </location>
</feature>
<feature type="region of interest" description="Disordered" evidence="5">
    <location>
        <begin position="339"/>
        <end position="405"/>
    </location>
</feature>
<gene>
    <name evidence="7" type="ORF">KCV03_g3879</name>
</gene>
<dbReference type="SMART" id="SM00673">
    <property type="entry name" value="CARP"/>
    <property type="match status" value="2"/>
</dbReference>
<evidence type="ECO:0000313" key="8">
    <source>
        <dbReference type="Proteomes" id="UP000767238"/>
    </source>
</evidence>
<dbReference type="InterPro" id="IPR006599">
    <property type="entry name" value="CARP_motif"/>
</dbReference>
<dbReference type="InterPro" id="IPR036222">
    <property type="entry name" value="CAP_N_sf"/>
</dbReference>
<dbReference type="InterPro" id="IPR018106">
    <property type="entry name" value="CAP_CS_N"/>
</dbReference>
<dbReference type="Gene3D" id="1.25.40.330">
    <property type="entry name" value="Adenylate cyclase-associated CAP, N-terminal domain"/>
    <property type="match status" value="1"/>
</dbReference>
<dbReference type="AlphaFoldDB" id="A0A9P8K9M7"/>